<accession>U5ND39</accession>
<dbReference type="KEGG" id="cbx:Cenrod_2087"/>
<evidence type="ECO:0000313" key="2">
    <source>
        <dbReference type="Proteomes" id="UP000017184"/>
    </source>
</evidence>
<evidence type="ECO:0000313" key="1">
    <source>
        <dbReference type="EMBL" id="AGX88158.1"/>
    </source>
</evidence>
<dbReference type="AlphaFoldDB" id="U5ND39"/>
<dbReference type="HOGENOM" id="CLU_2463376_0_0_4"/>
<dbReference type="EMBL" id="CP004885">
    <property type="protein sequence ID" value="AGX88158.1"/>
    <property type="molecule type" value="Genomic_DNA"/>
</dbReference>
<sequence length="88" mass="10364">MLFGCIPIQLDFEQYGFVLPVLPTPWLHYIPIDLLNVSSCFERLEDLLRSPELLSHMAIATREWANEHYHPSVFFQRVIRDMIGYQKG</sequence>
<evidence type="ECO:0008006" key="3">
    <source>
        <dbReference type="Google" id="ProtNLM"/>
    </source>
</evidence>
<proteinExistence type="predicted"/>
<organism evidence="1 2">
    <name type="scientific">Candidatus Symbiobacter mobilis CR</name>
    <dbReference type="NCBI Taxonomy" id="946483"/>
    <lineage>
        <taxon>Bacteria</taxon>
        <taxon>Pseudomonadati</taxon>
        <taxon>Pseudomonadota</taxon>
        <taxon>Betaproteobacteria</taxon>
        <taxon>Burkholderiales</taxon>
        <taxon>Comamonadaceae</taxon>
    </lineage>
</organism>
<keyword evidence="2" id="KW-1185">Reference proteome</keyword>
<dbReference type="Proteomes" id="UP000017184">
    <property type="component" value="Chromosome"/>
</dbReference>
<reference evidence="1 2" key="1">
    <citation type="journal article" date="2013" name="Genome Biol.">
        <title>Genomic analysis reveals key aspects of prokaryotic symbiosis in the phototrophic consortium "Chlorochromatium aggregatum".</title>
        <authorList>
            <person name="Liu Z."/>
            <person name="Muller J."/>
            <person name="Li T."/>
            <person name="Alvey R.M."/>
            <person name="Vogl K."/>
            <person name="Frigaard N.U."/>
            <person name="Rockwell N.C."/>
            <person name="Boyd E.S."/>
            <person name="Tomsho L.P."/>
            <person name="Schuster S.C."/>
            <person name="Henke P."/>
            <person name="Rohde M."/>
            <person name="Overmann J."/>
            <person name="Bryant D.A."/>
        </authorList>
    </citation>
    <scope>NUCLEOTIDE SEQUENCE [LARGE SCALE GENOMIC DNA]</scope>
    <source>
        <strain evidence="1">CR</strain>
    </source>
</reference>
<name>U5ND39_9BURK</name>
<gene>
    <name evidence="1" type="ORF">Cenrod_2087</name>
</gene>
<protein>
    <recommendedName>
        <fullName evidence="3">Glycosyltransferase-like protein</fullName>
    </recommendedName>
</protein>